<evidence type="ECO:0000313" key="4">
    <source>
        <dbReference type="EMBL" id="HFI92256.1"/>
    </source>
</evidence>
<comment type="similarity">
    <text evidence="1 3">Belongs to the short-chain dehydrogenases/reductases (SDR) family.</text>
</comment>
<protein>
    <submittedName>
        <fullName evidence="4">SDR family oxidoreductase</fullName>
    </submittedName>
</protein>
<evidence type="ECO:0000256" key="1">
    <source>
        <dbReference type="ARBA" id="ARBA00006484"/>
    </source>
</evidence>
<accession>A0A7V2ZLP0</accession>
<sequence>MENLEGKIVLITGASSGIGKACAEKFADLKTKLIITARRKDKIEKFAHELSVKKNIQVLPVQLDVRNFEEVKSFYDSLTAEWKSIDILVNNAGLARGLDKFYEGKIEDWDEMIDTNIKGLLYVSRVVVPQMVQRETGHIINIGSTAGHEPYPMGNVYVATKFAVKALSQSFRLDVLEKGIKVTSVDPGMVETEFSKVRFRGDEDRAKKVYEGLQPLTPDDVADAVVYAATRPKHVNINQIILTPLAQASSNFVYRKK</sequence>
<dbReference type="Gene3D" id="3.40.50.720">
    <property type="entry name" value="NAD(P)-binding Rossmann-like Domain"/>
    <property type="match status" value="1"/>
</dbReference>
<reference evidence="4" key="1">
    <citation type="journal article" date="2020" name="mSystems">
        <title>Genome- and Community-Level Interaction Insights into Carbon Utilization and Element Cycling Functions of Hydrothermarchaeota in Hydrothermal Sediment.</title>
        <authorList>
            <person name="Zhou Z."/>
            <person name="Liu Y."/>
            <person name="Xu W."/>
            <person name="Pan J."/>
            <person name="Luo Z.H."/>
            <person name="Li M."/>
        </authorList>
    </citation>
    <scope>NUCLEOTIDE SEQUENCE [LARGE SCALE GENOMIC DNA]</scope>
    <source>
        <strain evidence="4">SpSt-479</strain>
    </source>
</reference>
<dbReference type="PANTHER" id="PTHR42901:SF1">
    <property type="entry name" value="ALCOHOL DEHYDROGENASE"/>
    <property type="match status" value="1"/>
</dbReference>
<dbReference type="SUPFAM" id="SSF51735">
    <property type="entry name" value="NAD(P)-binding Rossmann-fold domains"/>
    <property type="match status" value="1"/>
</dbReference>
<dbReference type="CDD" id="cd05346">
    <property type="entry name" value="SDR_c5"/>
    <property type="match status" value="1"/>
</dbReference>
<dbReference type="GO" id="GO:0016616">
    <property type="term" value="F:oxidoreductase activity, acting on the CH-OH group of donors, NAD or NADP as acceptor"/>
    <property type="evidence" value="ECO:0007669"/>
    <property type="project" value="UniProtKB-ARBA"/>
</dbReference>
<dbReference type="PRINTS" id="PR00081">
    <property type="entry name" value="GDHRDH"/>
</dbReference>
<evidence type="ECO:0000256" key="3">
    <source>
        <dbReference type="RuleBase" id="RU000363"/>
    </source>
</evidence>
<dbReference type="InterPro" id="IPR002347">
    <property type="entry name" value="SDR_fam"/>
</dbReference>
<dbReference type="InterPro" id="IPR020904">
    <property type="entry name" value="Sc_DH/Rdtase_CS"/>
</dbReference>
<dbReference type="AlphaFoldDB" id="A0A7V2ZLP0"/>
<dbReference type="EMBL" id="DSUJ01000010">
    <property type="protein sequence ID" value="HFI92256.1"/>
    <property type="molecule type" value="Genomic_DNA"/>
</dbReference>
<gene>
    <name evidence="4" type="ORF">ENS31_12130</name>
</gene>
<dbReference type="Pfam" id="PF00106">
    <property type="entry name" value="adh_short"/>
    <property type="match status" value="1"/>
</dbReference>
<evidence type="ECO:0000256" key="2">
    <source>
        <dbReference type="ARBA" id="ARBA00023002"/>
    </source>
</evidence>
<dbReference type="PANTHER" id="PTHR42901">
    <property type="entry name" value="ALCOHOL DEHYDROGENASE"/>
    <property type="match status" value="1"/>
</dbReference>
<dbReference type="InterPro" id="IPR036291">
    <property type="entry name" value="NAD(P)-bd_dom_sf"/>
</dbReference>
<name>A0A7V2ZLP0_9BACT</name>
<dbReference type="PROSITE" id="PS00061">
    <property type="entry name" value="ADH_SHORT"/>
    <property type="match status" value="1"/>
</dbReference>
<dbReference type="FunFam" id="3.40.50.720:FF:000047">
    <property type="entry name" value="NADP-dependent L-serine/L-allo-threonine dehydrogenase"/>
    <property type="match status" value="1"/>
</dbReference>
<dbReference type="PIRSF" id="PIRSF000126">
    <property type="entry name" value="11-beta-HSD1"/>
    <property type="match status" value="1"/>
</dbReference>
<proteinExistence type="inferred from homology"/>
<dbReference type="PRINTS" id="PR00080">
    <property type="entry name" value="SDRFAMILY"/>
</dbReference>
<organism evidence="4">
    <name type="scientific">Ignavibacterium album</name>
    <dbReference type="NCBI Taxonomy" id="591197"/>
    <lineage>
        <taxon>Bacteria</taxon>
        <taxon>Pseudomonadati</taxon>
        <taxon>Ignavibacteriota</taxon>
        <taxon>Ignavibacteria</taxon>
        <taxon>Ignavibacteriales</taxon>
        <taxon>Ignavibacteriaceae</taxon>
        <taxon>Ignavibacterium</taxon>
    </lineage>
</organism>
<keyword evidence="2" id="KW-0560">Oxidoreductase</keyword>
<comment type="caution">
    <text evidence="4">The sequence shown here is derived from an EMBL/GenBank/DDBJ whole genome shotgun (WGS) entry which is preliminary data.</text>
</comment>